<dbReference type="EMBL" id="JAATJH010000002">
    <property type="protein sequence ID" value="NJC26315.1"/>
    <property type="molecule type" value="Genomic_DNA"/>
</dbReference>
<reference evidence="2 3" key="1">
    <citation type="submission" date="2020-03" db="EMBL/GenBank/DDBJ databases">
        <title>Genomic Encyclopedia of Type Strains, Phase IV (KMG-IV): sequencing the most valuable type-strain genomes for metagenomic binning, comparative biology and taxonomic classification.</title>
        <authorList>
            <person name="Goeker M."/>
        </authorList>
    </citation>
    <scope>NUCLEOTIDE SEQUENCE [LARGE SCALE GENOMIC DNA]</scope>
    <source>
        <strain evidence="2 3">DSM 105096</strain>
    </source>
</reference>
<evidence type="ECO:0000313" key="3">
    <source>
        <dbReference type="Proteomes" id="UP000770785"/>
    </source>
</evidence>
<organism evidence="2 3">
    <name type="scientific">Neolewinella antarctica</name>
    <dbReference type="NCBI Taxonomy" id="442734"/>
    <lineage>
        <taxon>Bacteria</taxon>
        <taxon>Pseudomonadati</taxon>
        <taxon>Bacteroidota</taxon>
        <taxon>Saprospiria</taxon>
        <taxon>Saprospirales</taxon>
        <taxon>Lewinellaceae</taxon>
        <taxon>Neolewinella</taxon>
    </lineage>
</organism>
<keyword evidence="1" id="KW-0732">Signal</keyword>
<dbReference type="RefSeq" id="WP_168037067.1">
    <property type="nucleotide sequence ID" value="NZ_JAATJH010000002.1"/>
</dbReference>
<evidence type="ECO:0000256" key="1">
    <source>
        <dbReference type="SAM" id="SignalP"/>
    </source>
</evidence>
<evidence type="ECO:0000313" key="2">
    <source>
        <dbReference type="EMBL" id="NJC26315.1"/>
    </source>
</evidence>
<feature type="chain" id="PRO_5046403537" evidence="1">
    <location>
        <begin position="20"/>
        <end position="194"/>
    </location>
</feature>
<comment type="caution">
    <text evidence="2">The sequence shown here is derived from an EMBL/GenBank/DDBJ whole genome shotgun (WGS) entry which is preliminary data.</text>
</comment>
<name>A0ABX0XB71_9BACT</name>
<protein>
    <submittedName>
        <fullName evidence="2">Uncharacterized protein</fullName>
    </submittedName>
</protein>
<keyword evidence="3" id="KW-1185">Reference proteome</keyword>
<dbReference type="Proteomes" id="UP000770785">
    <property type="component" value="Unassembled WGS sequence"/>
</dbReference>
<proteinExistence type="predicted"/>
<feature type="signal peptide" evidence="1">
    <location>
        <begin position="1"/>
        <end position="19"/>
    </location>
</feature>
<accession>A0ABX0XB71</accession>
<gene>
    <name evidence="2" type="ORF">GGR27_001814</name>
</gene>
<sequence length="194" mass="22462">MRYCYALLLVVAFTLTAAAESYRGFLLTKDNYQLTGYFNLIEYSPTGNYITFTNDFGDVYAIAPQLVKGFGFNQEGSSIRFISRYHEGQWFFLREVEPGRHLSLFALPDGKDQYVDDSMLRLFSTQPAAYWFEYGKNQLLPIPRVGYKRTIRNFMAESNPSLAGRIGKKGYRYRDMVNIVAEFNVTGGRKRRRL</sequence>